<name>A0A151P4T7_ALLMI</name>
<reference evidence="3 4" key="1">
    <citation type="journal article" date="2012" name="Genome Biol.">
        <title>Sequencing three crocodilian genomes to illuminate the evolution of archosaurs and amniotes.</title>
        <authorList>
            <person name="St John J.A."/>
            <person name="Braun E.L."/>
            <person name="Isberg S.R."/>
            <person name="Miles L.G."/>
            <person name="Chong A.Y."/>
            <person name="Gongora J."/>
            <person name="Dalzell P."/>
            <person name="Moran C."/>
            <person name="Bed'hom B."/>
            <person name="Abzhanov A."/>
            <person name="Burgess S.C."/>
            <person name="Cooksey A.M."/>
            <person name="Castoe T.A."/>
            <person name="Crawford N.G."/>
            <person name="Densmore L.D."/>
            <person name="Drew J.C."/>
            <person name="Edwards S.V."/>
            <person name="Faircloth B.C."/>
            <person name="Fujita M.K."/>
            <person name="Greenwold M.J."/>
            <person name="Hoffmann F.G."/>
            <person name="Howard J.M."/>
            <person name="Iguchi T."/>
            <person name="Janes D.E."/>
            <person name="Khan S.Y."/>
            <person name="Kohno S."/>
            <person name="de Koning A.J."/>
            <person name="Lance S.L."/>
            <person name="McCarthy F.M."/>
            <person name="McCormack J.E."/>
            <person name="Merchant M.E."/>
            <person name="Peterson D.G."/>
            <person name="Pollock D.D."/>
            <person name="Pourmand N."/>
            <person name="Raney B.J."/>
            <person name="Roessler K.A."/>
            <person name="Sanford J.R."/>
            <person name="Sawyer R.H."/>
            <person name="Schmidt C.J."/>
            <person name="Triplett E.W."/>
            <person name="Tuberville T.D."/>
            <person name="Venegas-Anaya M."/>
            <person name="Howard J.T."/>
            <person name="Jarvis E.D."/>
            <person name="Guillette L.J.Jr."/>
            <person name="Glenn T.C."/>
            <person name="Green R.E."/>
            <person name="Ray D.A."/>
        </authorList>
    </citation>
    <scope>NUCLEOTIDE SEQUENCE [LARGE SCALE GENOMIC DNA]</scope>
    <source>
        <strain evidence="3">KSC_2009_1</strain>
    </source>
</reference>
<accession>A0A151P4T7</accession>
<proteinExistence type="predicted"/>
<dbReference type="GO" id="GO:0003924">
    <property type="term" value="F:GTPase activity"/>
    <property type="evidence" value="ECO:0007669"/>
    <property type="project" value="TreeGrafter"/>
</dbReference>
<feature type="region of interest" description="Disordered" evidence="1">
    <location>
        <begin position="1"/>
        <end position="24"/>
    </location>
</feature>
<sequence length="756" mass="86450">MASNTPEHPGAEGRDAAETPAKKKRRIDKYQGFLEEEKEFLSKCEQMESRTRKILKASYEKLSSFVGQKNLPDEIKYLKDHLSKLTEKTSLDPIYIGLFGSTGAGKTSLLNAILEKQFFLPVSGSASCTSCVVQIHTSRAESCEAKIHLLSNKEWRVEMENLLKLAEKYGDANGHNDDCDDDEGNDDEGKEAILKLRAIYGQNAETKSYEELLKAKPVINIPTSRCILLRGDEAKLSDKLDPYIRCQKNKDTGESDQDGDARLWPLIKKVEVTIPRPDVIPEGVVFVDIPGTGDFNDKRDQMWKESINACSVIWIINGMVRIQGGKVQEMLLAESIKAYQTGKCNDITLVVTKSDALNLEEYKSEHDAVLERNESVKLERRKEIMRKLQKELPSDSEILGKADLVYTVSAREYWQEKKLTKEDTEIPKLRDSIRKLYLKERKKLLMNYVTEAYVILSLAQNFRSTENLKNWRFQHNTLETFVMKEINELEKEVETCFAQIEEPLSDGVVMAKTSHQNIIDGILKRTRGRQGYHQTLKALCLKNGMYASRTDTRLDINNGLAQPIYEKINAIFGTIFRNQMGTQATLKSILETFRCIVQEKFKEDGKKCSTADSSRFDFLVQETNIILSALDREILKRKAEVYHSLLHSIQDDLQPYYEAAGKVRGTGAYQKMHNIIEKNIDMEVKHGMFEWAALCMKNKLRRLKVEIAVGLQVDFSNMLKLAFSQKEKLAETLPDLQNEYKEIKGIYNKLHENAFK</sequence>
<dbReference type="Gene3D" id="3.40.50.300">
    <property type="entry name" value="P-loop containing nucleotide triphosphate hydrolases"/>
    <property type="match status" value="2"/>
</dbReference>
<comment type="caution">
    <text evidence="3">The sequence shown here is derived from an EMBL/GenBank/DDBJ whole genome shotgun (WGS) entry which is preliminary data.</text>
</comment>
<dbReference type="EMBL" id="AKHW03000929">
    <property type="protein sequence ID" value="KYO44081.1"/>
    <property type="molecule type" value="Genomic_DNA"/>
</dbReference>
<dbReference type="CDD" id="cd00882">
    <property type="entry name" value="Ras_like_GTPase"/>
    <property type="match status" value="1"/>
</dbReference>
<dbReference type="Pfam" id="PF00350">
    <property type="entry name" value="Dynamin_N"/>
    <property type="match status" value="1"/>
</dbReference>
<organism evidence="3 4">
    <name type="scientific">Alligator mississippiensis</name>
    <name type="common">American alligator</name>
    <dbReference type="NCBI Taxonomy" id="8496"/>
    <lineage>
        <taxon>Eukaryota</taxon>
        <taxon>Metazoa</taxon>
        <taxon>Chordata</taxon>
        <taxon>Craniata</taxon>
        <taxon>Vertebrata</taxon>
        <taxon>Euteleostomi</taxon>
        <taxon>Archelosauria</taxon>
        <taxon>Archosauria</taxon>
        <taxon>Crocodylia</taxon>
        <taxon>Alligatoridae</taxon>
        <taxon>Alligatorinae</taxon>
        <taxon>Alligator</taxon>
    </lineage>
</organism>
<feature type="domain" description="Dynamin N-terminal" evidence="2">
    <location>
        <begin position="96"/>
        <end position="316"/>
    </location>
</feature>
<dbReference type="InterPro" id="IPR045063">
    <property type="entry name" value="Dynamin_N"/>
</dbReference>
<dbReference type="InterPro" id="IPR053082">
    <property type="entry name" value="Nuclear_GTPase_SLIP-GC"/>
</dbReference>
<dbReference type="Proteomes" id="UP000050525">
    <property type="component" value="Unassembled WGS sequence"/>
</dbReference>
<protein>
    <submittedName>
        <fullName evidence="3">Nuclear GTPase SLIP-GC</fullName>
    </submittedName>
</protein>
<dbReference type="PANTHER" id="PTHR47308">
    <property type="entry name" value="NUCLEAR GTPASE SLIP-GC"/>
    <property type="match status" value="1"/>
</dbReference>
<dbReference type="STRING" id="8496.A0A151P4T7"/>
<evidence type="ECO:0000259" key="2">
    <source>
        <dbReference type="Pfam" id="PF00350"/>
    </source>
</evidence>
<dbReference type="AlphaFoldDB" id="A0A151P4T7"/>
<dbReference type="eggNOG" id="ENOG502QVUX">
    <property type="taxonomic scope" value="Eukaryota"/>
</dbReference>
<dbReference type="SUPFAM" id="SSF52540">
    <property type="entry name" value="P-loop containing nucleoside triphosphate hydrolases"/>
    <property type="match status" value="1"/>
</dbReference>
<evidence type="ECO:0000313" key="4">
    <source>
        <dbReference type="Proteomes" id="UP000050525"/>
    </source>
</evidence>
<dbReference type="PANTHER" id="PTHR47308:SF1">
    <property type="entry name" value="NUCLEAR GTPASE SLIP-GC"/>
    <property type="match status" value="1"/>
</dbReference>
<feature type="compositionally biased region" description="Basic and acidic residues" evidence="1">
    <location>
        <begin position="9"/>
        <end position="21"/>
    </location>
</feature>
<dbReference type="InterPro" id="IPR027417">
    <property type="entry name" value="P-loop_NTPase"/>
</dbReference>
<keyword evidence="4" id="KW-1185">Reference proteome</keyword>
<gene>
    <name evidence="3" type="primary">NUGGC</name>
    <name evidence="3" type="ORF">Y1Q_0011398</name>
</gene>
<evidence type="ECO:0000313" key="3">
    <source>
        <dbReference type="EMBL" id="KYO44081.1"/>
    </source>
</evidence>
<evidence type="ECO:0000256" key="1">
    <source>
        <dbReference type="SAM" id="MobiDB-lite"/>
    </source>
</evidence>